<dbReference type="EMBL" id="AMCV02000022">
    <property type="protein sequence ID" value="TDZ19054.1"/>
    <property type="molecule type" value="Genomic_DNA"/>
</dbReference>
<evidence type="ECO:0000313" key="1">
    <source>
        <dbReference type="EMBL" id="TDZ19054.1"/>
    </source>
</evidence>
<evidence type="ECO:0008006" key="3">
    <source>
        <dbReference type="Google" id="ProtNLM"/>
    </source>
</evidence>
<sequence>MQIKGLPTRSQNFSGLFLVSGTTGNQGGAGNLADPTALFKAVKFVATASVWGVFGVQHRVEEHIIAASEKAVKIKALRIVGTNDSGRFVAFMVSESWRGRAVSLAGHESTVAQMVAVFERVVSWKPARSYKFVTWVLLALVKETSTMFKWIYDVGHAVDVTALKKENPVIKGFETWWRTESQFKKSIKA</sequence>
<dbReference type="STRING" id="1213857.A0A484FNH4"/>
<dbReference type="Proteomes" id="UP000014480">
    <property type="component" value="Unassembled WGS sequence"/>
</dbReference>
<protein>
    <recommendedName>
        <fullName evidence="3">NmrA-like domain-containing protein</fullName>
    </recommendedName>
</protein>
<keyword evidence="2" id="KW-1185">Reference proteome</keyword>
<comment type="caution">
    <text evidence="1">The sequence shown here is derived from an EMBL/GenBank/DDBJ whole genome shotgun (WGS) entry which is preliminary data.</text>
</comment>
<reference evidence="2" key="1">
    <citation type="journal article" date="2013" name="New Phytol.">
        <title>Comparative genomic and transcriptomic analyses reveal the hemibiotrophic stage shift of Colletotrichum fungi.</title>
        <authorList>
            <person name="Gan P."/>
            <person name="Ikeda K."/>
            <person name="Irieda H."/>
            <person name="Narusaka M."/>
            <person name="O'Connell R.J."/>
            <person name="Narusaka Y."/>
            <person name="Takano Y."/>
            <person name="Kubo Y."/>
            <person name="Shirasu K."/>
        </authorList>
    </citation>
    <scope>NUCLEOTIDE SEQUENCE [LARGE SCALE GENOMIC DNA]</scope>
    <source>
        <strain evidence="2">104-T / ATCC 96160 / CBS 514.97 / LARS 414 / MAFF 240422</strain>
    </source>
</reference>
<gene>
    <name evidence="1" type="ORF">Cob_v008122</name>
</gene>
<proteinExistence type="predicted"/>
<accession>A0A484FNH4</accession>
<organism evidence="1 2">
    <name type="scientific">Colletotrichum orbiculare (strain 104-T / ATCC 96160 / CBS 514.97 / LARS 414 / MAFF 240422)</name>
    <name type="common">Cucumber anthracnose fungus</name>
    <name type="synonym">Colletotrichum lagenarium</name>
    <dbReference type="NCBI Taxonomy" id="1213857"/>
    <lineage>
        <taxon>Eukaryota</taxon>
        <taxon>Fungi</taxon>
        <taxon>Dikarya</taxon>
        <taxon>Ascomycota</taxon>
        <taxon>Pezizomycotina</taxon>
        <taxon>Sordariomycetes</taxon>
        <taxon>Hypocreomycetidae</taxon>
        <taxon>Glomerellales</taxon>
        <taxon>Glomerellaceae</taxon>
        <taxon>Colletotrichum</taxon>
        <taxon>Colletotrichum orbiculare species complex</taxon>
    </lineage>
</organism>
<dbReference type="Gene3D" id="3.40.50.720">
    <property type="entry name" value="NAD(P)-binding Rossmann-like Domain"/>
    <property type="match status" value="1"/>
</dbReference>
<reference evidence="2" key="2">
    <citation type="journal article" date="2019" name="Mol. Plant Microbe Interact.">
        <title>Genome sequence resources for four phytopathogenic fungi from the Colletotrichum orbiculare species complex.</title>
        <authorList>
            <person name="Gan P."/>
            <person name="Tsushima A."/>
            <person name="Narusaka M."/>
            <person name="Narusaka Y."/>
            <person name="Takano Y."/>
            <person name="Kubo Y."/>
            <person name="Shirasu K."/>
        </authorList>
    </citation>
    <scope>GENOME REANNOTATION</scope>
    <source>
        <strain evidence="2">104-T / ATCC 96160 / CBS 514.97 / LARS 414 / MAFF 240422</strain>
    </source>
</reference>
<name>A0A484FNH4_COLOR</name>
<dbReference type="AlphaFoldDB" id="A0A484FNH4"/>
<evidence type="ECO:0000313" key="2">
    <source>
        <dbReference type="Proteomes" id="UP000014480"/>
    </source>
</evidence>